<evidence type="ECO:0000313" key="3">
    <source>
        <dbReference type="Proteomes" id="UP001365846"/>
    </source>
</evidence>
<dbReference type="RefSeq" id="WP_340361343.1">
    <property type="nucleotide sequence ID" value="NZ_JBBKZU010000032.1"/>
</dbReference>
<gene>
    <name evidence="2" type="ORF">WKW77_34225</name>
</gene>
<feature type="region of interest" description="Disordered" evidence="1">
    <location>
        <begin position="1"/>
        <end position="22"/>
    </location>
</feature>
<sequence>MPKSQSRRKGAAVKGPPVKKALEKNKQVAEEVKEAADELGVVHAVLDTKVPEDARHEDVGEAIARTKEVAKRLDKSAEVLDEVNEALEREAETREALQGGAKPSQ</sequence>
<dbReference type="EMBL" id="JBBKZU010000032">
    <property type="protein sequence ID" value="MEJ8816150.1"/>
    <property type="molecule type" value="Genomic_DNA"/>
</dbReference>
<protein>
    <submittedName>
        <fullName evidence="2">Uncharacterized protein</fullName>
    </submittedName>
</protein>
<comment type="caution">
    <text evidence="2">The sequence shown here is derived from an EMBL/GenBank/DDBJ whole genome shotgun (WGS) entry which is preliminary data.</text>
</comment>
<accession>A0ABU8VRN9</accession>
<keyword evidence="3" id="KW-1185">Reference proteome</keyword>
<dbReference type="Proteomes" id="UP001365846">
    <property type="component" value="Unassembled WGS sequence"/>
</dbReference>
<evidence type="ECO:0000256" key="1">
    <source>
        <dbReference type="SAM" id="MobiDB-lite"/>
    </source>
</evidence>
<reference evidence="2 3" key="1">
    <citation type="submission" date="2024-03" db="EMBL/GenBank/DDBJ databases">
        <title>Novel species of the genus Variovorax.</title>
        <authorList>
            <person name="Liu Q."/>
            <person name="Xin Y.-H."/>
        </authorList>
    </citation>
    <scope>NUCLEOTIDE SEQUENCE [LARGE SCALE GENOMIC DNA]</scope>
    <source>
        <strain evidence="2 3">KACC 18899</strain>
    </source>
</reference>
<feature type="compositionally biased region" description="Basic residues" evidence="1">
    <location>
        <begin position="1"/>
        <end position="11"/>
    </location>
</feature>
<evidence type="ECO:0000313" key="2">
    <source>
        <dbReference type="EMBL" id="MEJ8816150.1"/>
    </source>
</evidence>
<name>A0ABU8VRN9_9BURK</name>
<proteinExistence type="predicted"/>
<organism evidence="2 3">
    <name type="scientific">Variovorax ureilyticus</name>
    <dbReference type="NCBI Taxonomy" id="1836198"/>
    <lineage>
        <taxon>Bacteria</taxon>
        <taxon>Pseudomonadati</taxon>
        <taxon>Pseudomonadota</taxon>
        <taxon>Betaproteobacteria</taxon>
        <taxon>Burkholderiales</taxon>
        <taxon>Comamonadaceae</taxon>
        <taxon>Variovorax</taxon>
    </lineage>
</organism>